<dbReference type="OrthoDB" id="1446120at2"/>
<protein>
    <submittedName>
        <fullName evidence="1">Uncharacterized protein</fullName>
    </submittedName>
</protein>
<name>A0A1I1S0S5_9FLAO</name>
<evidence type="ECO:0000313" key="2">
    <source>
        <dbReference type="Proteomes" id="UP000199439"/>
    </source>
</evidence>
<gene>
    <name evidence="1" type="ORF">SAMN04487987_11259</name>
</gene>
<dbReference type="AlphaFoldDB" id="A0A1I1S0S5"/>
<accession>A0A1I1S0S5</accession>
<keyword evidence="2" id="KW-1185">Reference proteome</keyword>
<organism evidence="1 2">
    <name type="scientific">Algibacter pectinivorans</name>
    <dbReference type="NCBI Taxonomy" id="870482"/>
    <lineage>
        <taxon>Bacteria</taxon>
        <taxon>Pseudomonadati</taxon>
        <taxon>Bacteroidota</taxon>
        <taxon>Flavobacteriia</taxon>
        <taxon>Flavobacteriales</taxon>
        <taxon>Flavobacteriaceae</taxon>
        <taxon>Algibacter</taxon>
    </lineage>
</organism>
<dbReference type="Proteomes" id="UP000199439">
    <property type="component" value="Unassembled WGS sequence"/>
</dbReference>
<sequence>MQRKFKSGDWVKLRGKLTAPKMQVLKYVPKKDPVLGVVDYNSYLECVWYKHGERYTDVFHQNKLIRTIETGGLFKNILSQPKLSFS</sequence>
<evidence type="ECO:0000313" key="1">
    <source>
        <dbReference type="EMBL" id="SFD39947.1"/>
    </source>
</evidence>
<dbReference type="STRING" id="870482.SAMN04487987_11259"/>
<dbReference type="EMBL" id="FOMI01000012">
    <property type="protein sequence ID" value="SFD39947.1"/>
    <property type="molecule type" value="Genomic_DNA"/>
</dbReference>
<proteinExistence type="predicted"/>
<dbReference type="RefSeq" id="WP_092853658.1">
    <property type="nucleotide sequence ID" value="NZ_FOMI01000012.1"/>
</dbReference>
<reference evidence="2" key="1">
    <citation type="submission" date="2016-10" db="EMBL/GenBank/DDBJ databases">
        <authorList>
            <person name="Varghese N."/>
            <person name="Submissions S."/>
        </authorList>
    </citation>
    <scope>NUCLEOTIDE SEQUENCE [LARGE SCALE GENOMIC DNA]</scope>
    <source>
        <strain evidence="2">DSM 25730</strain>
    </source>
</reference>